<dbReference type="SUPFAM" id="SSF117281">
    <property type="entry name" value="Kelch motif"/>
    <property type="match status" value="1"/>
</dbReference>
<dbReference type="InterPro" id="IPR013783">
    <property type="entry name" value="Ig-like_fold"/>
</dbReference>
<proteinExistence type="predicted"/>
<evidence type="ECO:0000313" key="3">
    <source>
        <dbReference type="EMBL" id="QEG17254.1"/>
    </source>
</evidence>
<evidence type="ECO:0000259" key="2">
    <source>
        <dbReference type="Pfam" id="PF09118"/>
    </source>
</evidence>
<dbReference type="Proteomes" id="UP000322887">
    <property type="component" value="Chromosome"/>
</dbReference>
<reference evidence="3 4" key="1">
    <citation type="submission" date="2019-08" db="EMBL/GenBank/DDBJ databases">
        <title>Deep-cultivation of Planctomycetes and their phenomic and genomic characterization uncovers novel biology.</title>
        <authorList>
            <person name="Wiegand S."/>
            <person name="Jogler M."/>
            <person name="Boedeker C."/>
            <person name="Pinto D."/>
            <person name="Vollmers J."/>
            <person name="Rivas-Marin E."/>
            <person name="Kohn T."/>
            <person name="Peeters S.H."/>
            <person name="Heuer A."/>
            <person name="Rast P."/>
            <person name="Oberbeckmann S."/>
            <person name="Bunk B."/>
            <person name="Jeske O."/>
            <person name="Meyerdierks A."/>
            <person name="Storesund J.E."/>
            <person name="Kallscheuer N."/>
            <person name="Luecker S."/>
            <person name="Lage O.M."/>
            <person name="Pohl T."/>
            <person name="Merkel B.J."/>
            <person name="Hornburger P."/>
            <person name="Mueller R.-W."/>
            <person name="Bruemmer F."/>
            <person name="Labrenz M."/>
            <person name="Spormann A.M."/>
            <person name="Op den Camp H."/>
            <person name="Overmann J."/>
            <person name="Amann R."/>
            <person name="Jetten M.S.M."/>
            <person name="Mascher T."/>
            <person name="Medema M.H."/>
            <person name="Devos D.P."/>
            <person name="Kaster A.-K."/>
            <person name="Ovreas L."/>
            <person name="Rohde M."/>
            <person name="Galperin M.Y."/>
            <person name="Jogler C."/>
        </authorList>
    </citation>
    <scope>NUCLEOTIDE SEQUENCE [LARGE SCALE GENOMIC DNA]</scope>
    <source>
        <strain evidence="3 4">DSM 8797</strain>
    </source>
</reference>
<feature type="domain" description="Galactose oxidase-like Early set" evidence="2">
    <location>
        <begin position="647"/>
        <end position="742"/>
    </location>
</feature>
<organism evidence="3 4">
    <name type="scientific">Gimesia maris</name>
    <dbReference type="NCBI Taxonomy" id="122"/>
    <lineage>
        <taxon>Bacteria</taxon>
        <taxon>Pseudomonadati</taxon>
        <taxon>Planctomycetota</taxon>
        <taxon>Planctomycetia</taxon>
        <taxon>Planctomycetales</taxon>
        <taxon>Planctomycetaceae</taxon>
        <taxon>Gimesia</taxon>
    </lineage>
</organism>
<dbReference type="InterPro" id="IPR008972">
    <property type="entry name" value="Cupredoxin"/>
</dbReference>
<dbReference type="InterPro" id="IPR037293">
    <property type="entry name" value="Gal_Oxidase_central_sf"/>
</dbReference>
<dbReference type="PANTHER" id="PTHR32208">
    <property type="entry name" value="SECRETED PROTEIN-RELATED"/>
    <property type="match status" value="1"/>
</dbReference>
<protein>
    <recommendedName>
        <fullName evidence="2">Galactose oxidase-like Early set domain-containing protein</fullName>
    </recommendedName>
</protein>
<dbReference type="SUPFAM" id="SSF81296">
    <property type="entry name" value="E set domains"/>
    <property type="match status" value="1"/>
</dbReference>
<dbReference type="EMBL" id="CP042910">
    <property type="protein sequence ID" value="QEG17254.1"/>
    <property type="molecule type" value="Genomic_DNA"/>
</dbReference>
<evidence type="ECO:0000256" key="1">
    <source>
        <dbReference type="SAM" id="MobiDB-lite"/>
    </source>
</evidence>
<name>A0ABX5YNJ6_9PLAN</name>
<dbReference type="RefSeq" id="WP_002643682.1">
    <property type="nucleotide sequence ID" value="NZ_CP042910.1"/>
</dbReference>
<dbReference type="InterPro" id="IPR014756">
    <property type="entry name" value="Ig_E-set"/>
</dbReference>
<accession>A0ABX5YNJ6</accession>
<dbReference type="Gene3D" id="2.60.40.10">
    <property type="entry name" value="Immunoglobulins"/>
    <property type="match status" value="1"/>
</dbReference>
<feature type="compositionally biased region" description="Basic and acidic residues" evidence="1">
    <location>
        <begin position="180"/>
        <end position="196"/>
    </location>
</feature>
<dbReference type="Gene3D" id="2.60.40.420">
    <property type="entry name" value="Cupredoxins - blue copper proteins"/>
    <property type="match status" value="1"/>
</dbReference>
<dbReference type="Pfam" id="PF09118">
    <property type="entry name" value="GO-like_E_set"/>
    <property type="match status" value="1"/>
</dbReference>
<gene>
    <name evidence="3" type="ORF">GmarT_31320</name>
</gene>
<dbReference type="GeneID" id="98647660"/>
<dbReference type="Gene3D" id="2.130.10.80">
    <property type="entry name" value="Galactose oxidase/kelch, beta-propeller"/>
    <property type="match status" value="1"/>
</dbReference>
<evidence type="ECO:0000313" key="4">
    <source>
        <dbReference type="Proteomes" id="UP000322887"/>
    </source>
</evidence>
<dbReference type="InterPro" id="IPR015915">
    <property type="entry name" value="Kelch-typ_b-propeller"/>
</dbReference>
<dbReference type="PANTHER" id="PTHR32208:SF21">
    <property type="entry name" value="LOW QUALITY PROTEIN: ALDEHYDE OXIDASE GLOX-LIKE"/>
    <property type="match status" value="1"/>
</dbReference>
<dbReference type="CDD" id="cd02851">
    <property type="entry name" value="E_set_GO_C"/>
    <property type="match status" value="1"/>
</dbReference>
<feature type="region of interest" description="Disordered" evidence="1">
    <location>
        <begin position="180"/>
        <end position="203"/>
    </location>
</feature>
<dbReference type="InterPro" id="IPR015202">
    <property type="entry name" value="GO-like_E_set"/>
</dbReference>
<sequence length="745" mass="80718">MKRTIKRVCTKTFWIMGLIAVTQVMLTPGFVSAASWEITATSGFQWDPSEVKLSLGDDVTFKLSGDPQGIPHGLHFNDWDSIKQVFEIEAVQGQQSFNATTGQNSASTNMANKVLFKAKIKSIPDGLSEISYVCIEHGGMRGNIVLGATDGDMGVEKMVRRLSPSMQRRMLKFINQARSPRELTKSPQERRVKFEHGPSAARPKYDRRHEGVVAYDLATAKMMLENRPLDGYTDVRDCLKLYKESETERFEDLLNSLGPPQFGEWREVATVAEGDEEEPVMHAAMLHTGKVLLIPSNNRTVLWDPDPAVATPIEIINGEQAGTGLTANLFCSGHSFLSDGRLLVVGGGGGNPGAASSIQGWKFDPKTIKWTRTSNDMSFQRWYPTLVTLADEPGKVLVAAGATGMGVADFMEIYSEVTDKFEPVTATGPVGELLFPPTYPGLHLLPGGEVFHTPVGFGDCNQSPSGASADPTAIFAFSNPARTMGAWSTLENNHRRKGMSVLLLEPTSPFVRVLAIGGGDAGTSGTGQTIDLSTFSPTWEPAFPLLEERVHPNAVILPDGTVFICGGMEAGTKPPPNGGRCELYDSKTGSIAEMDELARPRHYHSVAILLPTGEVMAAGGAGRGGCDVSRHNTIEVFKPPYLFRGDRPVINSMRSEVEHGAAFEIDTPNPSAISKIVLARPMAVTHQTDSEQRMITLTYTVTGPGTIEAIAPAGSPNSIAPPGYYMLFILNQDRVPSVAKWILLK</sequence>
<keyword evidence="4" id="KW-1185">Reference proteome</keyword>